<dbReference type="Proteomes" id="UP001106592">
    <property type="component" value="Unassembled WGS sequence"/>
</dbReference>
<dbReference type="AlphaFoldDB" id="A0A9Q3ACX8"/>
<dbReference type="GO" id="GO:0005524">
    <property type="term" value="F:ATP binding"/>
    <property type="evidence" value="ECO:0007669"/>
    <property type="project" value="UniProtKB-UniRule"/>
</dbReference>
<keyword evidence="8" id="KW-1185">Reference proteome</keyword>
<evidence type="ECO:0000256" key="5">
    <source>
        <dbReference type="PROSITE-ProRule" id="PRU00560"/>
    </source>
</evidence>
<dbReference type="InterPro" id="IPR014016">
    <property type="entry name" value="UvrD-like_ATP-bd"/>
</dbReference>
<organism evidence="7 8">
    <name type="scientific">Pseudomonas aegrilactucae</name>
    <dbReference type="NCBI Taxonomy" id="2854028"/>
    <lineage>
        <taxon>Bacteria</taxon>
        <taxon>Pseudomonadati</taxon>
        <taxon>Pseudomonadota</taxon>
        <taxon>Gammaproteobacteria</taxon>
        <taxon>Pseudomonadales</taxon>
        <taxon>Pseudomonadaceae</taxon>
        <taxon>Pseudomonas</taxon>
    </lineage>
</organism>
<sequence>MERTWPLIEVLTGVGVSQERPKLPSDLTPPAQLPWVKRLAARLLGRGLSRLQAQHRDSWFQGHANGQRTGHADGLREGYEEGRVDGYEAGRQVLVIRDTRPDAHAVPGVDDALFDDWRLPLTAELKKRFKADVAQRLPAHAQPSAAQWKMIFSDTPSTCVIAGAGAGKSTSLVLRILLLCHYLGFELEAMTVVTFTRESRKDFIARLVQVFGLWQLSLSPVQARELVRTFHSRILPLVRSLPGFSQVRAFETLGNEQAGGTEASVDSNPFDLRINDAQRQQLNLCYRDLLGSSPRFAELISGLRREALQLKALDRDHPDVQKRVAVTQLSASRDEELCDVIEDLWFQAGAWPIKGIEPSRETVEINGSRFHFHGHIAELDAWVVLGLDPKENQQYKRPGAKLPVWAEWVIKRTLFQAFCDKPVIWLENYAAARRLTASLAGDAVAGPGFDYKVKGELGAAPLLDAFVSAAAFIENLGLDVSVAVGGMSFAQGDTDAQFFEALSLYWKALEGHLLKQSPPVMSYNRMFALFGENNPENLCLLPDPMLRPLAHLMIDEFQDVSPQIVSWLRACLREIRRRGPAMHVGQVAQHSSLLCVGDDWQSIYGWRGSSPKYFMEFAKQFVAPSSTRVMLVDNYRSHQHIIDAAEHVVRSAPAITGKKARACGPAAEQPVPVRVMERDEAALAQQLMDHYRDGETVMLLYRKSVDKSVIAEHLQPLLNHEASLPAAQRRFRQLTYHSAKGLQADAVFMLGDCQHLTRSPYKNQVYRQAGLGRAGDPEGYDNAQKDEILRLAYVAITRAVKHCYWHVETPTGEAANLPRASVQVDGKKAFFEDLRVAQPQDASR</sequence>
<keyword evidence="3 5" id="KW-0347">Helicase</keyword>
<dbReference type="GO" id="GO:0016787">
    <property type="term" value="F:hydrolase activity"/>
    <property type="evidence" value="ECO:0007669"/>
    <property type="project" value="UniProtKB-UniRule"/>
</dbReference>
<keyword evidence="1 5" id="KW-0547">Nucleotide-binding</keyword>
<comment type="caution">
    <text evidence="7">The sequence shown here is derived from an EMBL/GenBank/DDBJ whole genome shotgun (WGS) entry which is preliminary data.</text>
</comment>
<evidence type="ECO:0000256" key="2">
    <source>
        <dbReference type="ARBA" id="ARBA00022801"/>
    </source>
</evidence>
<dbReference type="GO" id="GO:0000725">
    <property type="term" value="P:recombinational repair"/>
    <property type="evidence" value="ECO:0007669"/>
    <property type="project" value="TreeGrafter"/>
</dbReference>
<keyword evidence="4 5" id="KW-0067">ATP-binding</keyword>
<evidence type="ECO:0000313" key="7">
    <source>
        <dbReference type="EMBL" id="MBV6287130.1"/>
    </source>
</evidence>
<evidence type="ECO:0000256" key="1">
    <source>
        <dbReference type="ARBA" id="ARBA00022741"/>
    </source>
</evidence>
<dbReference type="PROSITE" id="PS51198">
    <property type="entry name" value="UVRD_HELICASE_ATP_BIND"/>
    <property type="match status" value="1"/>
</dbReference>
<gene>
    <name evidence="7" type="ORF">KUO17_08810</name>
</gene>
<dbReference type="GO" id="GO:0043138">
    <property type="term" value="F:3'-5' DNA helicase activity"/>
    <property type="evidence" value="ECO:0007669"/>
    <property type="project" value="TreeGrafter"/>
</dbReference>
<evidence type="ECO:0000313" key="8">
    <source>
        <dbReference type="Proteomes" id="UP001106592"/>
    </source>
</evidence>
<dbReference type="GO" id="GO:0005829">
    <property type="term" value="C:cytosol"/>
    <property type="evidence" value="ECO:0007669"/>
    <property type="project" value="TreeGrafter"/>
</dbReference>
<reference evidence="7" key="2">
    <citation type="journal article" date="2023" name="Plant Pathol.">
        <title>Dismantling and reorganizing Pseudomonas marginalis sensu#lato.</title>
        <authorList>
            <person name="Sawada H."/>
            <person name="Fujikawa T."/>
            <person name="Satou M."/>
        </authorList>
    </citation>
    <scope>NUCLEOTIDE SEQUENCE</scope>
    <source>
        <strain evidence="7">MAFF 301350</strain>
    </source>
</reference>
<dbReference type="RefSeq" id="WP_217975037.1">
    <property type="nucleotide sequence ID" value="NZ_JAHTBI010000027.1"/>
</dbReference>
<evidence type="ECO:0000256" key="3">
    <source>
        <dbReference type="ARBA" id="ARBA00022806"/>
    </source>
</evidence>
<dbReference type="EMBL" id="JAHTBI010000027">
    <property type="protein sequence ID" value="MBV6287130.1"/>
    <property type="molecule type" value="Genomic_DNA"/>
</dbReference>
<feature type="domain" description="UvrD-like helicase ATP-binding" evidence="6">
    <location>
        <begin position="141"/>
        <end position="638"/>
    </location>
</feature>
<protein>
    <submittedName>
        <fullName evidence="7">UvrD-helicase domain-containing protein</fullName>
    </submittedName>
</protein>
<name>A0A9Q3ACX8_9PSED</name>
<dbReference type="Pfam" id="PF00580">
    <property type="entry name" value="UvrD-helicase"/>
    <property type="match status" value="2"/>
</dbReference>
<feature type="binding site" evidence="5">
    <location>
        <begin position="162"/>
        <end position="169"/>
    </location>
    <ligand>
        <name>ATP</name>
        <dbReference type="ChEBI" id="CHEBI:30616"/>
    </ligand>
</feature>
<evidence type="ECO:0000259" key="6">
    <source>
        <dbReference type="PROSITE" id="PS51198"/>
    </source>
</evidence>
<proteinExistence type="predicted"/>
<dbReference type="InterPro" id="IPR000212">
    <property type="entry name" value="DNA_helicase_UvrD/REP"/>
</dbReference>
<keyword evidence="2 5" id="KW-0378">Hydrolase</keyword>
<dbReference type="PANTHER" id="PTHR11070:SF63">
    <property type="entry name" value="DNA HELICASE IV"/>
    <property type="match status" value="1"/>
</dbReference>
<reference evidence="7" key="1">
    <citation type="journal article" date="2022" name="Int. J. Syst. Evol. Microbiol.">
        <title>Pseudomonas aegrilactucae sp. nov. and Pseudomonas morbosilactucae sp. nov., pathogens causing bacterial rot of lettuce in Japan.</title>
        <authorList>
            <person name="Sawada H."/>
            <person name="Fujikawa T."/>
            <person name="Satou M."/>
        </authorList>
    </citation>
    <scope>NUCLEOTIDE SEQUENCE</scope>
    <source>
        <strain evidence="7">MAFF 301350</strain>
    </source>
</reference>
<accession>A0A9Q3ACX8</accession>
<evidence type="ECO:0000256" key="4">
    <source>
        <dbReference type="ARBA" id="ARBA00022840"/>
    </source>
</evidence>
<dbReference type="GO" id="GO:0003677">
    <property type="term" value="F:DNA binding"/>
    <property type="evidence" value="ECO:0007669"/>
    <property type="project" value="InterPro"/>
</dbReference>
<dbReference type="PANTHER" id="PTHR11070">
    <property type="entry name" value="UVRD / RECB / PCRA DNA HELICASE FAMILY MEMBER"/>
    <property type="match status" value="1"/>
</dbReference>